<organism evidence="1">
    <name type="scientific">marine sediment metagenome</name>
    <dbReference type="NCBI Taxonomy" id="412755"/>
    <lineage>
        <taxon>unclassified sequences</taxon>
        <taxon>metagenomes</taxon>
        <taxon>ecological metagenomes</taxon>
    </lineage>
</organism>
<proteinExistence type="predicted"/>
<comment type="caution">
    <text evidence="1">The sequence shown here is derived from an EMBL/GenBank/DDBJ whole genome shotgun (WGS) entry which is preliminary data.</text>
</comment>
<evidence type="ECO:0000313" key="1">
    <source>
        <dbReference type="EMBL" id="GAH39533.1"/>
    </source>
</evidence>
<protein>
    <submittedName>
        <fullName evidence="1">Uncharacterized protein</fullName>
    </submittedName>
</protein>
<sequence>MKLEREELRLNDNLMDWMVKMAEGNPGVLSVLLTALKEKGAQEMGELVLFLDDMNIRGTQIWLGYKDCCGCDLDKFIGCI</sequence>
<reference evidence="1" key="1">
    <citation type="journal article" date="2014" name="Front. Microbiol.">
        <title>High frequency of phylogenetically diverse reductive dehalogenase-homologous genes in deep subseafloor sedimentary metagenomes.</title>
        <authorList>
            <person name="Kawai M."/>
            <person name="Futagami T."/>
            <person name="Toyoda A."/>
            <person name="Takaki Y."/>
            <person name="Nishi S."/>
            <person name="Hori S."/>
            <person name="Arai W."/>
            <person name="Tsubouchi T."/>
            <person name="Morono Y."/>
            <person name="Uchiyama I."/>
            <person name="Ito T."/>
            <person name="Fujiyama A."/>
            <person name="Inagaki F."/>
            <person name="Takami H."/>
        </authorList>
    </citation>
    <scope>NUCLEOTIDE SEQUENCE</scope>
    <source>
        <strain evidence="1">Expedition CK06-06</strain>
    </source>
</reference>
<name>X1H2Q4_9ZZZZ</name>
<dbReference type="AlphaFoldDB" id="X1H2Q4"/>
<feature type="non-terminal residue" evidence="1">
    <location>
        <position position="80"/>
    </location>
</feature>
<accession>X1H2Q4</accession>
<gene>
    <name evidence="1" type="ORF">S03H2_22746</name>
</gene>
<dbReference type="EMBL" id="BARU01012304">
    <property type="protein sequence ID" value="GAH39533.1"/>
    <property type="molecule type" value="Genomic_DNA"/>
</dbReference>